<dbReference type="InterPro" id="IPR028098">
    <property type="entry name" value="Glyco_trans_4-like_N"/>
</dbReference>
<organism evidence="2">
    <name type="scientific">marine metagenome</name>
    <dbReference type="NCBI Taxonomy" id="408172"/>
    <lineage>
        <taxon>unclassified sequences</taxon>
        <taxon>metagenomes</taxon>
        <taxon>ecological metagenomes</taxon>
    </lineage>
</organism>
<dbReference type="PANTHER" id="PTHR12526:SF637">
    <property type="entry name" value="GLYCOSYLTRANSFERASE EPSF-RELATED"/>
    <property type="match status" value="1"/>
</dbReference>
<dbReference type="Gene3D" id="3.40.50.2000">
    <property type="entry name" value="Glycogen Phosphorylase B"/>
    <property type="match status" value="2"/>
</dbReference>
<protein>
    <recommendedName>
        <fullName evidence="1">Glycosyltransferase subfamily 4-like N-terminal domain-containing protein</fullName>
    </recommendedName>
</protein>
<evidence type="ECO:0000313" key="2">
    <source>
        <dbReference type="EMBL" id="SVA73524.1"/>
    </source>
</evidence>
<gene>
    <name evidence="2" type="ORF">METZ01_LOCUS126378</name>
</gene>
<dbReference type="EMBL" id="UINC01017667">
    <property type="protein sequence ID" value="SVA73524.1"/>
    <property type="molecule type" value="Genomic_DNA"/>
</dbReference>
<name>A0A381Y941_9ZZZZ</name>
<reference evidence="2" key="1">
    <citation type="submission" date="2018-05" db="EMBL/GenBank/DDBJ databases">
        <authorList>
            <person name="Lanie J.A."/>
            <person name="Ng W.-L."/>
            <person name="Kazmierczak K.M."/>
            <person name="Andrzejewski T.M."/>
            <person name="Davidsen T.M."/>
            <person name="Wayne K.J."/>
            <person name="Tettelin H."/>
            <person name="Glass J.I."/>
            <person name="Rusch D."/>
            <person name="Podicherti R."/>
            <person name="Tsui H.-C.T."/>
            <person name="Winkler M.E."/>
        </authorList>
    </citation>
    <scope>NUCLEOTIDE SEQUENCE</scope>
</reference>
<evidence type="ECO:0000259" key="1">
    <source>
        <dbReference type="Pfam" id="PF13579"/>
    </source>
</evidence>
<dbReference type="Pfam" id="PF13692">
    <property type="entry name" value="Glyco_trans_1_4"/>
    <property type="match status" value="1"/>
</dbReference>
<proteinExistence type="predicted"/>
<feature type="domain" description="Glycosyltransferase subfamily 4-like N-terminal" evidence="1">
    <location>
        <begin position="70"/>
        <end position="198"/>
    </location>
</feature>
<accession>A0A381Y941</accession>
<dbReference type="PANTHER" id="PTHR12526">
    <property type="entry name" value="GLYCOSYLTRANSFERASE"/>
    <property type="match status" value="1"/>
</dbReference>
<dbReference type="Pfam" id="PF13579">
    <property type="entry name" value="Glyco_trans_4_4"/>
    <property type="match status" value="1"/>
</dbReference>
<dbReference type="AlphaFoldDB" id="A0A381Y941"/>
<dbReference type="SUPFAM" id="SSF53756">
    <property type="entry name" value="UDP-Glycosyltransferase/glycogen phosphorylase"/>
    <property type="match status" value="1"/>
</dbReference>
<sequence>MLSKDSQALYVSYDGALEPLGESQVVNYLTRLSVNYRITLISFEKPEDLSDHARVIAMEQRFHASGINWIPLRYHKSPPVFSTIFDVVCGALTAWRVCQQGTIRIVHARGYVAALVALFVRRGGASRFLFDMRGFWVDEKVEAGHWRAYGFLYRLGKWWERRFFERADAIVSLTKAGVQALPALGYDIPDTVPTVVIPTCVDLQRFKPIKKDPDLIGPLGLESKLVIGCVGTMSNWYLRTEMLRYLAYLSKSIQSLRVLIVTREDHETLRRDAVASGIPDSAMVLTRASFSEMPRYTALFDAGLFFIRPTLSKRASAATKLAEFLSCGVPVILNDGVGDSGAIVRHHDVGVVLPAMDQEAFIASLPPVRALFTGLETSKRCRRVASELFDIEKGTEKYRKLYESLDFGLTEKSG</sequence>